<keyword evidence="3" id="KW-0546">Nucleotide metabolism</keyword>
<dbReference type="PANTHER" id="PTHR43213">
    <property type="entry name" value="BIFUNCTIONAL DTTP/UTP PYROPHOSPHATASE/METHYLTRANSFERASE PROTEIN-RELATED"/>
    <property type="match status" value="1"/>
</dbReference>
<comment type="catalytic activity">
    <reaction evidence="3">
        <text>UTP + H2O = UMP + diphosphate + H(+)</text>
        <dbReference type="Rhea" id="RHEA:29395"/>
        <dbReference type="ChEBI" id="CHEBI:15377"/>
        <dbReference type="ChEBI" id="CHEBI:15378"/>
        <dbReference type="ChEBI" id="CHEBI:33019"/>
        <dbReference type="ChEBI" id="CHEBI:46398"/>
        <dbReference type="ChEBI" id="CHEBI:57865"/>
        <dbReference type="EC" id="3.6.1.9"/>
    </reaction>
</comment>
<keyword evidence="5" id="KW-1185">Reference proteome</keyword>
<dbReference type="EC" id="3.6.1.9" evidence="3"/>
<dbReference type="GO" id="GO:0005737">
    <property type="term" value="C:cytoplasm"/>
    <property type="evidence" value="ECO:0007669"/>
    <property type="project" value="UniProtKB-SubCell"/>
</dbReference>
<dbReference type="GO" id="GO:0047429">
    <property type="term" value="F:nucleoside triphosphate diphosphatase activity"/>
    <property type="evidence" value="ECO:0007669"/>
    <property type="project" value="UniProtKB-EC"/>
</dbReference>
<organism evidence="4 5">
    <name type="scientific">Xylanibacillus composti</name>
    <dbReference type="NCBI Taxonomy" id="1572762"/>
    <lineage>
        <taxon>Bacteria</taxon>
        <taxon>Bacillati</taxon>
        <taxon>Bacillota</taxon>
        <taxon>Bacilli</taxon>
        <taxon>Bacillales</taxon>
        <taxon>Paenibacillaceae</taxon>
        <taxon>Xylanibacillus</taxon>
    </lineage>
</organism>
<gene>
    <name evidence="4" type="ORF">XYCOK13_30020</name>
</gene>
<dbReference type="NCBIfam" id="TIGR00172">
    <property type="entry name" value="maf"/>
    <property type="match status" value="1"/>
</dbReference>
<evidence type="ECO:0000256" key="3">
    <source>
        <dbReference type="HAMAP-Rule" id="MF_00528"/>
    </source>
</evidence>
<name>A0A8J4H7D9_9BACL</name>
<evidence type="ECO:0000256" key="2">
    <source>
        <dbReference type="ARBA" id="ARBA00022801"/>
    </source>
</evidence>
<comment type="function">
    <text evidence="3">Nucleoside triphosphate pyrophosphatase that hydrolyzes dTTP and UTP. May have a dual role in cell division arrest and in preventing the incorporation of modified nucleotides into cellular nucleic acids.</text>
</comment>
<sequence length="196" mass="21455">MKITADRPLILASSSPRRQELIRMFHLPVRIEPTDVDETMPPGASPVDTVEQLSLRKADAAAARCRNTGQDGIVIGSDTVVAIQGTVLGKPTDEQEAAAMLQRLQGQWHEVYSGIACIDLKQGTRSVRHRSTRVHMKPLSDAQIRSYVETGEPMDKAGAYAIQGRGALFVDRIEGCYFNVVGLPLSLLADMLDELE</sequence>
<dbReference type="SUPFAM" id="SSF52972">
    <property type="entry name" value="ITPase-like"/>
    <property type="match status" value="1"/>
</dbReference>
<dbReference type="HAMAP" id="MF_00528">
    <property type="entry name" value="Maf"/>
    <property type="match status" value="1"/>
</dbReference>
<dbReference type="Pfam" id="PF02545">
    <property type="entry name" value="Maf"/>
    <property type="match status" value="1"/>
</dbReference>
<dbReference type="InterPro" id="IPR029001">
    <property type="entry name" value="ITPase-like_fam"/>
</dbReference>
<comment type="catalytic activity">
    <reaction evidence="3">
        <text>dTTP + H2O = dTMP + diphosphate + H(+)</text>
        <dbReference type="Rhea" id="RHEA:28534"/>
        <dbReference type="ChEBI" id="CHEBI:15377"/>
        <dbReference type="ChEBI" id="CHEBI:15378"/>
        <dbReference type="ChEBI" id="CHEBI:33019"/>
        <dbReference type="ChEBI" id="CHEBI:37568"/>
        <dbReference type="ChEBI" id="CHEBI:63528"/>
        <dbReference type="EC" id="3.6.1.9"/>
    </reaction>
</comment>
<dbReference type="Gene3D" id="3.90.950.10">
    <property type="match status" value="1"/>
</dbReference>
<evidence type="ECO:0000313" key="4">
    <source>
        <dbReference type="EMBL" id="GIQ70178.1"/>
    </source>
</evidence>
<evidence type="ECO:0000313" key="5">
    <source>
        <dbReference type="Proteomes" id="UP000677918"/>
    </source>
</evidence>
<comment type="caution">
    <text evidence="3">Lacks conserved residue(s) required for the propagation of feature annotation.</text>
</comment>
<dbReference type="EMBL" id="BOVK01000041">
    <property type="protein sequence ID" value="GIQ70178.1"/>
    <property type="molecule type" value="Genomic_DNA"/>
</dbReference>
<reference evidence="4" key="1">
    <citation type="submission" date="2021-04" db="EMBL/GenBank/DDBJ databases">
        <title>Draft genome sequence of Xylanibacillus composti strain K13.</title>
        <authorList>
            <person name="Uke A."/>
            <person name="Chhe C."/>
            <person name="Baramee S."/>
            <person name="Kosugi A."/>
        </authorList>
    </citation>
    <scope>NUCLEOTIDE SEQUENCE</scope>
    <source>
        <strain evidence="4">K13</strain>
    </source>
</reference>
<dbReference type="Proteomes" id="UP000677918">
    <property type="component" value="Unassembled WGS sequence"/>
</dbReference>
<keyword evidence="2 3" id="KW-0378">Hydrolase</keyword>
<feature type="site" description="Important for substrate specificity" evidence="3">
    <location>
        <position position="163"/>
    </location>
</feature>
<evidence type="ECO:0000256" key="1">
    <source>
        <dbReference type="ARBA" id="ARBA00001968"/>
    </source>
</evidence>
<feature type="site" description="Important for substrate specificity" evidence="3">
    <location>
        <position position="79"/>
    </location>
</feature>
<keyword evidence="3" id="KW-0963">Cytoplasm</keyword>
<dbReference type="PANTHER" id="PTHR43213:SF5">
    <property type="entry name" value="BIFUNCTIONAL DTTP_UTP PYROPHOSPHATASE_METHYLTRANSFERASE PROTEIN-RELATED"/>
    <property type="match status" value="1"/>
</dbReference>
<dbReference type="CDD" id="cd00555">
    <property type="entry name" value="Maf"/>
    <property type="match status" value="1"/>
</dbReference>
<accession>A0A8J4H7D9</accession>
<feature type="active site" description="Proton acceptor" evidence="3">
    <location>
        <position position="78"/>
    </location>
</feature>
<comment type="cofactor">
    <cofactor evidence="1 3">
        <name>a divalent metal cation</name>
        <dbReference type="ChEBI" id="CHEBI:60240"/>
    </cofactor>
</comment>
<dbReference type="GO" id="GO:0009117">
    <property type="term" value="P:nucleotide metabolic process"/>
    <property type="evidence" value="ECO:0007669"/>
    <property type="project" value="UniProtKB-KW"/>
</dbReference>
<proteinExistence type="inferred from homology"/>
<feature type="site" description="Important for substrate specificity" evidence="3">
    <location>
        <position position="17"/>
    </location>
</feature>
<comment type="similarity">
    <text evidence="3">Belongs to the Maf family. YhdE subfamily.</text>
</comment>
<dbReference type="RefSeq" id="WP_213412943.1">
    <property type="nucleotide sequence ID" value="NZ_BOVK01000041.1"/>
</dbReference>
<protein>
    <recommendedName>
        <fullName evidence="3">dTTP/UTP pyrophosphatase</fullName>
        <shortName evidence="3">dTTPase/UTPase</shortName>
        <ecNumber evidence="3">3.6.1.9</ecNumber>
    </recommendedName>
    <alternativeName>
        <fullName evidence="3">Nucleoside triphosphate pyrophosphatase</fullName>
    </alternativeName>
    <alternativeName>
        <fullName evidence="3">Nucleotide pyrophosphatase</fullName>
        <shortName evidence="3">Nucleotide PPase</shortName>
    </alternativeName>
</protein>
<comment type="caution">
    <text evidence="4">The sequence shown here is derived from an EMBL/GenBank/DDBJ whole genome shotgun (WGS) entry which is preliminary data.</text>
</comment>
<dbReference type="AlphaFoldDB" id="A0A8J4H7D9"/>
<comment type="subcellular location">
    <subcellularLocation>
        <location evidence="3">Cytoplasm</location>
    </subcellularLocation>
</comment>
<dbReference type="InterPro" id="IPR003697">
    <property type="entry name" value="Maf-like"/>
</dbReference>
<dbReference type="PIRSF" id="PIRSF006305">
    <property type="entry name" value="Maf"/>
    <property type="match status" value="1"/>
</dbReference>